<evidence type="ECO:0000313" key="2">
    <source>
        <dbReference type="EMBL" id="MCI70966.1"/>
    </source>
</evidence>
<protein>
    <submittedName>
        <fullName evidence="2">Uncharacterized protein</fullName>
    </submittedName>
</protein>
<dbReference type="Proteomes" id="UP000265520">
    <property type="component" value="Unassembled WGS sequence"/>
</dbReference>
<reference evidence="2 3" key="1">
    <citation type="journal article" date="2018" name="Front. Plant Sci.">
        <title>Red Clover (Trifolium pratense) and Zigzag Clover (T. medium) - A Picture of Genomic Similarities and Differences.</title>
        <authorList>
            <person name="Dluhosova J."/>
            <person name="Istvanek J."/>
            <person name="Nedelnik J."/>
            <person name="Repkova J."/>
        </authorList>
    </citation>
    <scope>NUCLEOTIDE SEQUENCE [LARGE SCALE GENOMIC DNA]</scope>
    <source>
        <strain evidence="3">cv. 10/8</strain>
        <tissue evidence="2">Leaf</tissue>
    </source>
</reference>
<comment type="caution">
    <text evidence="2">The sequence shown here is derived from an EMBL/GenBank/DDBJ whole genome shotgun (WGS) entry which is preliminary data.</text>
</comment>
<name>A0A392UEX0_9FABA</name>
<feature type="region of interest" description="Disordered" evidence="1">
    <location>
        <begin position="1"/>
        <end position="27"/>
    </location>
</feature>
<evidence type="ECO:0000256" key="1">
    <source>
        <dbReference type="SAM" id="MobiDB-lite"/>
    </source>
</evidence>
<dbReference type="EMBL" id="LXQA010786763">
    <property type="protein sequence ID" value="MCI70966.1"/>
    <property type="molecule type" value="Genomic_DNA"/>
</dbReference>
<keyword evidence="3" id="KW-1185">Reference proteome</keyword>
<accession>A0A392UEX0</accession>
<proteinExistence type="predicted"/>
<feature type="non-terminal residue" evidence="2">
    <location>
        <position position="1"/>
    </location>
</feature>
<dbReference type="AlphaFoldDB" id="A0A392UEX0"/>
<sequence>SLGSYEARTPIRTQRHDMDTDTAISLM</sequence>
<evidence type="ECO:0000313" key="3">
    <source>
        <dbReference type="Proteomes" id="UP000265520"/>
    </source>
</evidence>
<organism evidence="2 3">
    <name type="scientific">Trifolium medium</name>
    <dbReference type="NCBI Taxonomy" id="97028"/>
    <lineage>
        <taxon>Eukaryota</taxon>
        <taxon>Viridiplantae</taxon>
        <taxon>Streptophyta</taxon>
        <taxon>Embryophyta</taxon>
        <taxon>Tracheophyta</taxon>
        <taxon>Spermatophyta</taxon>
        <taxon>Magnoliopsida</taxon>
        <taxon>eudicotyledons</taxon>
        <taxon>Gunneridae</taxon>
        <taxon>Pentapetalae</taxon>
        <taxon>rosids</taxon>
        <taxon>fabids</taxon>
        <taxon>Fabales</taxon>
        <taxon>Fabaceae</taxon>
        <taxon>Papilionoideae</taxon>
        <taxon>50 kb inversion clade</taxon>
        <taxon>NPAAA clade</taxon>
        <taxon>Hologalegina</taxon>
        <taxon>IRL clade</taxon>
        <taxon>Trifolieae</taxon>
        <taxon>Trifolium</taxon>
    </lineage>
</organism>